<dbReference type="RefSeq" id="WP_214624973.1">
    <property type="nucleotide sequence ID" value="NZ_JAHGAW010000012.1"/>
</dbReference>
<feature type="transmembrane region" description="Helical" evidence="1">
    <location>
        <begin position="73"/>
        <end position="92"/>
    </location>
</feature>
<dbReference type="Pfam" id="PF03203">
    <property type="entry name" value="MerC"/>
    <property type="match status" value="1"/>
</dbReference>
<keyword evidence="3" id="KW-1185">Reference proteome</keyword>
<dbReference type="GO" id="GO:0016020">
    <property type="term" value="C:membrane"/>
    <property type="evidence" value="ECO:0007669"/>
    <property type="project" value="InterPro"/>
</dbReference>
<name>A0A9X1DF00_9SPHN</name>
<comment type="caution">
    <text evidence="2">The sequence shown here is derived from an EMBL/GenBank/DDBJ whole genome shotgun (WGS) entry which is preliminary data.</text>
</comment>
<evidence type="ECO:0000256" key="1">
    <source>
        <dbReference type="SAM" id="Phobius"/>
    </source>
</evidence>
<keyword evidence="1" id="KW-0812">Transmembrane</keyword>
<evidence type="ECO:0000313" key="3">
    <source>
        <dbReference type="Proteomes" id="UP001138757"/>
    </source>
</evidence>
<keyword evidence="1" id="KW-0472">Membrane</keyword>
<dbReference type="GO" id="GO:0015097">
    <property type="term" value="F:mercury ion transmembrane transporter activity"/>
    <property type="evidence" value="ECO:0007669"/>
    <property type="project" value="InterPro"/>
</dbReference>
<feature type="transmembrane region" description="Helical" evidence="1">
    <location>
        <begin position="98"/>
        <end position="115"/>
    </location>
</feature>
<sequence length="124" mass="12561">MPTLAATRFPSLDRLAIGLSGLCALHCIATAVMIGLLSSVAGLLEAPIIHEGGLVIAMALGAIALGQGARQHGLMLPIAIGGLGLGVMAGALSLPHGWSGETAYTVLGVALLAFGHELNRRAFW</sequence>
<feature type="transmembrane region" description="Helical" evidence="1">
    <location>
        <begin position="12"/>
        <end position="36"/>
    </location>
</feature>
<keyword evidence="1" id="KW-1133">Transmembrane helix</keyword>
<gene>
    <name evidence="2" type="ORF">KK488_17340</name>
</gene>
<proteinExistence type="predicted"/>
<dbReference type="AlphaFoldDB" id="A0A9X1DF00"/>
<dbReference type="EMBL" id="JAHGAW010000012">
    <property type="protein sequence ID" value="MBT2188720.1"/>
    <property type="molecule type" value="Genomic_DNA"/>
</dbReference>
<feature type="transmembrane region" description="Helical" evidence="1">
    <location>
        <begin position="48"/>
        <end position="66"/>
    </location>
</feature>
<organism evidence="2 3">
    <name type="scientific">Sphingobium nicotianae</name>
    <dbReference type="NCBI Taxonomy" id="2782607"/>
    <lineage>
        <taxon>Bacteria</taxon>
        <taxon>Pseudomonadati</taxon>
        <taxon>Pseudomonadota</taxon>
        <taxon>Alphaproteobacteria</taxon>
        <taxon>Sphingomonadales</taxon>
        <taxon>Sphingomonadaceae</taxon>
        <taxon>Sphingobium</taxon>
    </lineage>
</organism>
<protein>
    <submittedName>
        <fullName evidence="2">MerC family mercury resistance protein</fullName>
    </submittedName>
</protein>
<reference evidence="2" key="1">
    <citation type="submission" date="2021-05" db="EMBL/GenBank/DDBJ databases">
        <title>Genome of Sphingobium sp. strain.</title>
        <authorList>
            <person name="Fan R."/>
        </authorList>
    </citation>
    <scope>NUCLEOTIDE SEQUENCE</scope>
    <source>
        <strain evidence="2">H33</strain>
    </source>
</reference>
<dbReference type="Proteomes" id="UP001138757">
    <property type="component" value="Unassembled WGS sequence"/>
</dbReference>
<dbReference type="InterPro" id="IPR004891">
    <property type="entry name" value="Mercury-R_MerC"/>
</dbReference>
<evidence type="ECO:0000313" key="2">
    <source>
        <dbReference type="EMBL" id="MBT2188720.1"/>
    </source>
</evidence>
<accession>A0A9X1DF00</accession>